<accession>A0ABY1VR18</accession>
<dbReference type="EMBL" id="UAPQ01000012">
    <property type="protein sequence ID" value="SPT55032.1"/>
    <property type="molecule type" value="Genomic_DNA"/>
</dbReference>
<sequence>MKPKPKPRKAITVPKATGPDPAELPAATNASKTSNAGQGEMRRLTVRISADDLGRARSAWRLVCARGAGDYPAFGAWVVAALNSATAEVEESLNGGESLAPTPAGVIPTGRTPR</sequence>
<feature type="region of interest" description="Disordered" evidence="1">
    <location>
        <begin position="92"/>
        <end position="114"/>
    </location>
</feature>
<keyword evidence="3" id="KW-1185">Reference proteome</keyword>
<dbReference type="Proteomes" id="UP000250006">
    <property type="component" value="Unassembled WGS sequence"/>
</dbReference>
<gene>
    <name evidence="2" type="ORF">NCTC11535_02202</name>
</gene>
<evidence type="ECO:0008006" key="4">
    <source>
        <dbReference type="Google" id="ProtNLM"/>
    </source>
</evidence>
<name>A0ABY1VR18_9ACTO</name>
<proteinExistence type="predicted"/>
<evidence type="ECO:0000313" key="3">
    <source>
        <dbReference type="Proteomes" id="UP000250006"/>
    </source>
</evidence>
<feature type="region of interest" description="Disordered" evidence="1">
    <location>
        <begin position="1"/>
        <end position="42"/>
    </location>
</feature>
<feature type="compositionally biased region" description="Polar residues" evidence="1">
    <location>
        <begin position="28"/>
        <end position="37"/>
    </location>
</feature>
<comment type="caution">
    <text evidence="2">The sequence shown here is derived from an EMBL/GenBank/DDBJ whole genome shotgun (WGS) entry which is preliminary data.</text>
</comment>
<organism evidence="2 3">
    <name type="scientific">Actinomyces bovis</name>
    <dbReference type="NCBI Taxonomy" id="1658"/>
    <lineage>
        <taxon>Bacteria</taxon>
        <taxon>Bacillati</taxon>
        <taxon>Actinomycetota</taxon>
        <taxon>Actinomycetes</taxon>
        <taxon>Actinomycetales</taxon>
        <taxon>Actinomycetaceae</taxon>
        <taxon>Actinomyces</taxon>
    </lineage>
</organism>
<dbReference type="RefSeq" id="WP_111837383.1">
    <property type="nucleotide sequence ID" value="NZ_UAPQ01000012.1"/>
</dbReference>
<evidence type="ECO:0000313" key="2">
    <source>
        <dbReference type="EMBL" id="SPT55032.1"/>
    </source>
</evidence>
<reference evidence="2 3" key="1">
    <citation type="submission" date="2018-06" db="EMBL/GenBank/DDBJ databases">
        <authorList>
            <consortium name="Pathogen Informatics"/>
            <person name="Doyle S."/>
        </authorList>
    </citation>
    <scope>NUCLEOTIDE SEQUENCE [LARGE SCALE GENOMIC DNA]</scope>
    <source>
        <strain evidence="2 3">NCTC11535</strain>
    </source>
</reference>
<evidence type="ECO:0000256" key="1">
    <source>
        <dbReference type="SAM" id="MobiDB-lite"/>
    </source>
</evidence>
<protein>
    <recommendedName>
        <fullName evidence="4">Centromere-binding protein ParB C-terminal domain-containing protein</fullName>
    </recommendedName>
</protein>
<dbReference type="Gene3D" id="6.10.180.30">
    <property type="match status" value="1"/>
</dbReference>